<gene>
    <name evidence="3" type="ORF">AWB76_02474</name>
</gene>
<feature type="domain" description="Actin-like protein N-terminal" evidence="1">
    <location>
        <begin position="9"/>
        <end position="159"/>
    </location>
</feature>
<feature type="domain" description="Actin homologue MreB-like C-terminal" evidence="2">
    <location>
        <begin position="178"/>
        <end position="295"/>
    </location>
</feature>
<name>A0A158AIE2_9BURK</name>
<keyword evidence="4" id="KW-1185">Reference proteome</keyword>
<protein>
    <submittedName>
        <fullName evidence="3">StbA family protein</fullName>
    </submittedName>
</protein>
<evidence type="ECO:0000259" key="2">
    <source>
        <dbReference type="Pfam" id="PF21522"/>
    </source>
</evidence>
<evidence type="ECO:0000313" key="4">
    <source>
        <dbReference type="Proteomes" id="UP000054624"/>
    </source>
</evidence>
<sequence>MKSHAAVFAVDVGYGNTKVAFRNGSEVATLIFPSLTPTYQEQTIAIESQGLLTVPKTVAIEWNGKTYEVGPGVPLSSRNGDAGGTLADNYCTTDSYAALLGGAFHFANIDSVDRMVLGLPVKNFHKYAEHLRQTFTGKLDFGNTQVTVGRVMVLPQPIGALVNFTKYHEFDQENPHLIIDVGYFTTDWVVATGLTMDERRSGGHQSGASHYFQKIAERIKAKLKASPDGIERIDKAVREGKKYLLAGQDIDLAPYRAESQPVIDGTVKIIHNHIGHTEDLRSIVLTGGGAALYASTIRAEFPSTRIDMMSNPSFSNVKGFFAAGEVAMMREKPRKEGVAA</sequence>
<dbReference type="AlphaFoldDB" id="A0A158AIE2"/>
<dbReference type="InterPro" id="IPR040607">
    <property type="entry name" value="ALP_N"/>
</dbReference>
<evidence type="ECO:0000313" key="3">
    <source>
        <dbReference type="EMBL" id="SAK57574.1"/>
    </source>
</evidence>
<dbReference type="STRING" id="1777137.AWB76_02474"/>
<dbReference type="InterPro" id="IPR043129">
    <property type="entry name" value="ATPase_NBD"/>
</dbReference>
<dbReference type="Proteomes" id="UP000054624">
    <property type="component" value="Unassembled WGS sequence"/>
</dbReference>
<accession>A0A158AIE2</accession>
<dbReference type="InterPro" id="IPR022389">
    <property type="entry name" value="PRTRC_protein-D"/>
</dbReference>
<dbReference type="InterPro" id="IPR049067">
    <property type="entry name" value="MreB-like_C"/>
</dbReference>
<dbReference type="RefSeq" id="WP_061128562.1">
    <property type="nucleotide sequence ID" value="NZ_FCOI02000006.1"/>
</dbReference>
<dbReference type="Pfam" id="PF21522">
    <property type="entry name" value="MreB-like_C"/>
    <property type="match status" value="1"/>
</dbReference>
<dbReference type="SUPFAM" id="SSF53067">
    <property type="entry name" value="Actin-like ATPase domain"/>
    <property type="match status" value="2"/>
</dbReference>
<reference evidence="4" key="1">
    <citation type="submission" date="2016-01" db="EMBL/GenBank/DDBJ databases">
        <authorList>
            <person name="Peeters Charlotte."/>
        </authorList>
    </citation>
    <scope>NUCLEOTIDE SEQUENCE [LARGE SCALE GENOMIC DNA]</scope>
</reference>
<organism evidence="3 4">
    <name type="scientific">Caballeronia temeraria</name>
    <dbReference type="NCBI Taxonomy" id="1777137"/>
    <lineage>
        <taxon>Bacteria</taxon>
        <taxon>Pseudomonadati</taxon>
        <taxon>Pseudomonadota</taxon>
        <taxon>Betaproteobacteria</taxon>
        <taxon>Burkholderiales</taxon>
        <taxon>Burkholderiaceae</taxon>
        <taxon>Caballeronia</taxon>
    </lineage>
</organism>
<dbReference type="Pfam" id="PF17989">
    <property type="entry name" value="ALP_N"/>
    <property type="match status" value="1"/>
</dbReference>
<dbReference type="NCBIfam" id="TIGR03739">
    <property type="entry name" value="PRTRC_D"/>
    <property type="match status" value="1"/>
</dbReference>
<dbReference type="OrthoDB" id="143284at2"/>
<evidence type="ECO:0000259" key="1">
    <source>
        <dbReference type="Pfam" id="PF17989"/>
    </source>
</evidence>
<proteinExistence type="predicted"/>
<dbReference type="EMBL" id="FCOI02000006">
    <property type="protein sequence ID" value="SAK57574.1"/>
    <property type="molecule type" value="Genomic_DNA"/>
</dbReference>
<dbReference type="Gene3D" id="3.30.420.40">
    <property type="match status" value="2"/>
</dbReference>